<dbReference type="AlphaFoldDB" id="A0A0K8TI41"/>
<feature type="non-terminal residue" evidence="1">
    <location>
        <position position="123"/>
    </location>
</feature>
<dbReference type="EMBL" id="GBRD01000657">
    <property type="protein sequence ID" value="JAG65164.1"/>
    <property type="molecule type" value="Transcribed_RNA"/>
</dbReference>
<evidence type="ECO:0000313" key="1">
    <source>
        <dbReference type="EMBL" id="JAG65164.1"/>
    </source>
</evidence>
<proteinExistence type="predicted"/>
<accession>A0A0K8TI41</accession>
<feature type="non-terminal residue" evidence="1">
    <location>
        <position position="1"/>
    </location>
</feature>
<organism evidence="1">
    <name type="scientific">Lygus hesperus</name>
    <name type="common">Western plant bug</name>
    <dbReference type="NCBI Taxonomy" id="30085"/>
    <lineage>
        <taxon>Eukaryota</taxon>
        <taxon>Metazoa</taxon>
        <taxon>Ecdysozoa</taxon>
        <taxon>Arthropoda</taxon>
        <taxon>Hexapoda</taxon>
        <taxon>Insecta</taxon>
        <taxon>Pterygota</taxon>
        <taxon>Neoptera</taxon>
        <taxon>Paraneoptera</taxon>
        <taxon>Hemiptera</taxon>
        <taxon>Heteroptera</taxon>
        <taxon>Panheteroptera</taxon>
        <taxon>Cimicomorpha</taxon>
        <taxon>Miridae</taxon>
        <taxon>Mirini</taxon>
        <taxon>Lygus</taxon>
    </lineage>
</organism>
<sequence>LEALRFFVTGVHIFAKFMTMRVMEKQYLELIERIRVAWSTYEESNGDFLAKTLASANRNTVIIFLVLGNTTIWNTAGAIAKNANNPRGIQYPLQCWVPPLLRSSFVAGSLYQLVQYFSPLMIY</sequence>
<name>A0A0K8TI41_LYGHE</name>
<reference evidence="1" key="1">
    <citation type="submission" date="2014-09" db="EMBL/GenBank/DDBJ databases">
        <authorList>
            <person name="Magalhaes I.L.F."/>
            <person name="Oliveira U."/>
            <person name="Santos F.R."/>
            <person name="Vidigal T.H.D.A."/>
            <person name="Brescovit A.D."/>
            <person name="Santos A.J."/>
        </authorList>
    </citation>
    <scope>NUCLEOTIDE SEQUENCE</scope>
</reference>
<protein>
    <submittedName>
        <fullName evidence="1">Uncharacterized protein</fullName>
    </submittedName>
</protein>